<dbReference type="RefSeq" id="WP_135644243.1">
    <property type="nucleotide sequence ID" value="NZ_RQGH01000028.1"/>
</dbReference>
<comment type="caution">
    <text evidence="1">The sequence shown here is derived from an EMBL/GenBank/DDBJ whole genome shotgun (WGS) entry which is preliminary data.</text>
</comment>
<proteinExistence type="predicted"/>
<protein>
    <submittedName>
        <fullName evidence="1">Uncharacterized protein</fullName>
    </submittedName>
</protein>
<dbReference type="EMBL" id="RQGH01000028">
    <property type="protein sequence ID" value="TGL62608.1"/>
    <property type="molecule type" value="Genomic_DNA"/>
</dbReference>
<organism evidence="1 2">
    <name type="scientific">Leptospira jelokensis</name>
    <dbReference type="NCBI Taxonomy" id="2484931"/>
    <lineage>
        <taxon>Bacteria</taxon>
        <taxon>Pseudomonadati</taxon>
        <taxon>Spirochaetota</taxon>
        <taxon>Spirochaetia</taxon>
        <taxon>Leptospirales</taxon>
        <taxon>Leptospiraceae</taxon>
        <taxon>Leptospira</taxon>
    </lineage>
</organism>
<evidence type="ECO:0000313" key="1">
    <source>
        <dbReference type="EMBL" id="TGL62608.1"/>
    </source>
</evidence>
<sequence length="146" mass="17237">MQDFEKNKFCLKKDEYVNEIVRQPAIFVGSPSYSSRFKRNKIELNWKAKADSEEFTVILKLFEVPYRQPDGEPIIGKPIQRVIEKIQMLPGKPVNKTYFLKIPENYSQFKEDYDSFTVFFDIKIENMTNKKSCFEKFQISGVGLKE</sequence>
<evidence type="ECO:0000313" key="2">
    <source>
        <dbReference type="Proteomes" id="UP000297567"/>
    </source>
</evidence>
<name>A0A4Z0ZX76_9LEPT</name>
<reference evidence="1" key="1">
    <citation type="journal article" date="2019" name="PLoS Negl. Trop. Dis.">
        <title>Revisiting the worldwide diversity of Leptospira species in the environment.</title>
        <authorList>
            <person name="Vincent A.T."/>
            <person name="Schiettekatte O."/>
            <person name="Bourhy P."/>
            <person name="Veyrier F.J."/>
            <person name="Picardeau M."/>
        </authorList>
    </citation>
    <scope>NUCLEOTIDE SEQUENCE [LARGE SCALE GENOMIC DNA]</scope>
    <source>
        <strain evidence="1">201702451</strain>
    </source>
</reference>
<dbReference type="Proteomes" id="UP000297567">
    <property type="component" value="Unassembled WGS sequence"/>
</dbReference>
<gene>
    <name evidence="1" type="ORF">EHQ62_14945</name>
</gene>
<accession>A0A4Z0ZX76</accession>
<keyword evidence="2" id="KW-1185">Reference proteome</keyword>
<dbReference type="AlphaFoldDB" id="A0A4Z0ZX76"/>